<protein>
    <submittedName>
        <fullName evidence="2">Uncharacterized protein</fullName>
    </submittedName>
</protein>
<evidence type="ECO:0000313" key="3">
    <source>
        <dbReference type="Proteomes" id="UP000002029"/>
    </source>
</evidence>
<dbReference type="KEGG" id="sro:Sros_8822"/>
<feature type="region of interest" description="Disordered" evidence="1">
    <location>
        <begin position="159"/>
        <end position="253"/>
    </location>
</feature>
<feature type="region of interest" description="Disordered" evidence="1">
    <location>
        <begin position="1"/>
        <end position="112"/>
    </location>
</feature>
<feature type="region of interest" description="Disordered" evidence="1">
    <location>
        <begin position="126"/>
        <end position="147"/>
    </location>
</feature>
<dbReference type="Proteomes" id="UP000002029">
    <property type="component" value="Chromosome"/>
</dbReference>
<evidence type="ECO:0000256" key="1">
    <source>
        <dbReference type="SAM" id="MobiDB-lite"/>
    </source>
</evidence>
<evidence type="ECO:0000313" key="2">
    <source>
        <dbReference type="EMBL" id="ACZ91456.1"/>
    </source>
</evidence>
<name>D2B602_STRRD</name>
<feature type="compositionally biased region" description="Polar residues" evidence="1">
    <location>
        <begin position="95"/>
        <end position="111"/>
    </location>
</feature>
<dbReference type="HOGENOM" id="CLU_962850_0_0_11"/>
<sequence length="289" mass="29467">MASGPDKHPETELQPADHPGKMPLGQEQAPPTASETATLHQSAGHHSSPFTAAEYPAANDFHKAAGEQPKAPHTATEIGTPHGPEHPSGPVPPHTQATQVSVDAATPTQPVSVDAGTHREWQAINPHHAQPGLDGGAPADAATRPGIAQSPLDEVNDQYRIVPDPPQATGFPDPPKADQPGSSTTLPHKPTLSTEHREDLQPGDTDGAGASNGASTGLLPGTDFGGPHFGGAGTSHGHLPGTDFGGQNSSDLPETALALGLDHAGAGTSFDMDHGFTHHADMGPPPTIV</sequence>
<gene>
    <name evidence="2" type="ordered locus">Sros_8822</name>
</gene>
<feature type="compositionally biased region" description="Basic and acidic residues" evidence="1">
    <location>
        <begin position="1"/>
        <end position="11"/>
    </location>
</feature>
<dbReference type="EMBL" id="CP001814">
    <property type="protein sequence ID" value="ACZ91456.1"/>
    <property type="molecule type" value="Genomic_DNA"/>
</dbReference>
<keyword evidence="3" id="KW-1185">Reference proteome</keyword>
<dbReference type="AlphaFoldDB" id="D2B602"/>
<feature type="compositionally biased region" description="Polar residues" evidence="1">
    <location>
        <begin position="29"/>
        <end position="50"/>
    </location>
</feature>
<accession>D2B602</accession>
<feature type="compositionally biased region" description="Gly residues" evidence="1">
    <location>
        <begin position="223"/>
        <end position="234"/>
    </location>
</feature>
<feature type="compositionally biased region" description="Low complexity" evidence="1">
    <location>
        <begin position="129"/>
        <end position="142"/>
    </location>
</feature>
<dbReference type="RefSeq" id="WP_012895183.1">
    <property type="nucleotide sequence ID" value="NC_013595.1"/>
</dbReference>
<dbReference type="STRING" id="479432.Sros_8822"/>
<reference evidence="2 3" key="1">
    <citation type="journal article" date="2010" name="Stand. Genomic Sci.">
        <title>Complete genome sequence of Streptosporangium roseum type strain (NI 9100).</title>
        <authorList>
            <person name="Nolan M."/>
            <person name="Sikorski J."/>
            <person name="Jando M."/>
            <person name="Lucas S."/>
            <person name="Lapidus A."/>
            <person name="Glavina Del Rio T."/>
            <person name="Chen F."/>
            <person name="Tice H."/>
            <person name="Pitluck S."/>
            <person name="Cheng J.F."/>
            <person name="Chertkov O."/>
            <person name="Sims D."/>
            <person name="Meincke L."/>
            <person name="Brettin T."/>
            <person name="Han C."/>
            <person name="Detter J.C."/>
            <person name="Bruce D."/>
            <person name="Goodwin L."/>
            <person name="Land M."/>
            <person name="Hauser L."/>
            <person name="Chang Y.J."/>
            <person name="Jeffries C.D."/>
            <person name="Ivanova N."/>
            <person name="Mavromatis K."/>
            <person name="Mikhailova N."/>
            <person name="Chen A."/>
            <person name="Palaniappan K."/>
            <person name="Chain P."/>
            <person name="Rohde M."/>
            <person name="Goker M."/>
            <person name="Bristow J."/>
            <person name="Eisen J.A."/>
            <person name="Markowitz V."/>
            <person name="Hugenholtz P."/>
            <person name="Kyrpides N.C."/>
            <person name="Klenk H.P."/>
        </authorList>
    </citation>
    <scope>NUCLEOTIDE SEQUENCE [LARGE SCALE GENOMIC DNA]</scope>
    <source>
        <strain evidence="3">ATCC 12428 / DSM 43021 / JCM 3005 / NI 9100</strain>
    </source>
</reference>
<organism evidence="2 3">
    <name type="scientific">Streptosporangium roseum (strain ATCC 12428 / DSM 43021 / JCM 3005 / KCTC 9067 / NCIMB 10171 / NRRL 2505 / NI 9100)</name>
    <dbReference type="NCBI Taxonomy" id="479432"/>
    <lineage>
        <taxon>Bacteria</taxon>
        <taxon>Bacillati</taxon>
        <taxon>Actinomycetota</taxon>
        <taxon>Actinomycetes</taxon>
        <taxon>Streptosporangiales</taxon>
        <taxon>Streptosporangiaceae</taxon>
        <taxon>Streptosporangium</taxon>
    </lineage>
</organism>
<proteinExistence type="predicted"/>